<keyword evidence="4 5" id="KW-0238">DNA-binding</keyword>
<dbReference type="InterPro" id="IPR006612">
    <property type="entry name" value="THAP_Znf"/>
</dbReference>
<keyword evidence="2 5" id="KW-0863">Zinc-finger</keyword>
<evidence type="ECO:0000256" key="3">
    <source>
        <dbReference type="ARBA" id="ARBA00022833"/>
    </source>
</evidence>
<evidence type="ECO:0000256" key="6">
    <source>
        <dbReference type="SAM" id="MobiDB-lite"/>
    </source>
</evidence>
<protein>
    <recommendedName>
        <fullName evidence="7">THAP-type domain-containing protein</fullName>
    </recommendedName>
</protein>
<feature type="region of interest" description="Disordered" evidence="6">
    <location>
        <begin position="66"/>
        <end position="157"/>
    </location>
</feature>
<evidence type="ECO:0000259" key="7">
    <source>
        <dbReference type="PROSITE" id="PS50950"/>
    </source>
</evidence>
<dbReference type="GO" id="GO:0003677">
    <property type="term" value="F:DNA binding"/>
    <property type="evidence" value="ECO:0007669"/>
    <property type="project" value="UniProtKB-UniRule"/>
</dbReference>
<comment type="caution">
    <text evidence="8">The sequence shown here is derived from an EMBL/GenBank/DDBJ whole genome shotgun (WGS) entry which is preliminary data.</text>
</comment>
<feature type="compositionally biased region" description="Low complexity" evidence="6">
    <location>
        <begin position="96"/>
        <end position="108"/>
    </location>
</feature>
<evidence type="ECO:0000256" key="2">
    <source>
        <dbReference type="ARBA" id="ARBA00022771"/>
    </source>
</evidence>
<dbReference type="GO" id="GO:0008270">
    <property type="term" value="F:zinc ion binding"/>
    <property type="evidence" value="ECO:0007669"/>
    <property type="project" value="UniProtKB-KW"/>
</dbReference>
<dbReference type="InterPro" id="IPR048365">
    <property type="entry name" value="TNP-like_RNaseH_N"/>
</dbReference>
<keyword evidence="9" id="KW-1185">Reference proteome</keyword>
<evidence type="ECO:0000313" key="8">
    <source>
        <dbReference type="EMBL" id="KAL3405796.1"/>
    </source>
</evidence>
<name>A0ABD2XKQ5_9HYME</name>
<reference evidence="8 9" key="1">
    <citation type="journal article" date="2024" name="bioRxiv">
        <title>A reference genome for Trichogramma kaykai: A tiny desert-dwelling parasitoid wasp with competing sex-ratio distorters.</title>
        <authorList>
            <person name="Culotta J."/>
            <person name="Lindsey A.R."/>
        </authorList>
    </citation>
    <scope>NUCLEOTIDE SEQUENCE [LARGE SCALE GENOMIC DNA]</scope>
    <source>
        <strain evidence="8 9">KSX58</strain>
    </source>
</reference>
<feature type="compositionally biased region" description="Pro residues" evidence="6">
    <location>
        <begin position="109"/>
        <end position="134"/>
    </location>
</feature>
<dbReference type="AlphaFoldDB" id="A0ABD2XKQ5"/>
<evidence type="ECO:0000313" key="9">
    <source>
        <dbReference type="Proteomes" id="UP001627154"/>
    </source>
</evidence>
<dbReference type="EMBL" id="JBJJXI010000019">
    <property type="protein sequence ID" value="KAL3405796.1"/>
    <property type="molecule type" value="Genomic_DNA"/>
</dbReference>
<evidence type="ECO:0000256" key="1">
    <source>
        <dbReference type="ARBA" id="ARBA00022723"/>
    </source>
</evidence>
<sequence length="671" mass="75955">MRDGSFGREQFVICKNGTTKNHREFAFFLAEQQQQQQQVDTCRILCTCYYPGCWNQLQRSILDDYTYQRDGRPPSPSPSTMSPATSPPEAEEAGAPDEAAVPTEAGEPAAPPAPVAQPVPPAPAAPPAPAPVAQPAPASAQPAPTAPARARARARAAPAAPAAAAAVPAQPAYPAPVAPATPTGAPPVPAGSKTFYRTWRPDYAVEEKWRQFMGLLTWVQDDSRFVCSDHFRARDFHQQSLGADPRLRRLRQSAVPRRVRASFGALHQMAERQGAYHPRVLGGSTLFTRDQPCTPGLNGEALIWLHEQSRRLEPQELVCSLLLDEVPVIKRGDGEGVPDRPCPNYKCMVMMLRGLRSDWRFIIGYQFTSEPYDPARLPDLLSRTVAAVQHADFKLVAITLDWHSFLLPGVEKFCCDSDDRRTYYKPRLSGEQRIHLYFDPARLMRATRDCMLNHEIHWGATLQRVSRPSFTADFEAVKRAYVASRELPRESYLLPRLTRDDFDWFAEPARLHRIDVALKHLSRSVARAIEHQVCYERLPSACLDTAYFVERLDRLYDSLQGVELEPRNNDNKPIKSAVRRTSDHMAFWSEMRAEMRDWQIDGAWKEVARMQRPNQGWCDTINAAQAIWRVVQDEHGFRHMATKYLDLEPMERMVCYLETRITRPVPDLIQI</sequence>
<feature type="compositionally biased region" description="Low complexity" evidence="6">
    <location>
        <begin position="78"/>
        <end position="88"/>
    </location>
</feature>
<dbReference type="Pfam" id="PF21787">
    <property type="entry name" value="TNP-like_RNaseH_N"/>
    <property type="match status" value="1"/>
</dbReference>
<gene>
    <name evidence="8" type="ORF">TKK_001241</name>
</gene>
<organism evidence="8 9">
    <name type="scientific">Trichogramma kaykai</name>
    <dbReference type="NCBI Taxonomy" id="54128"/>
    <lineage>
        <taxon>Eukaryota</taxon>
        <taxon>Metazoa</taxon>
        <taxon>Ecdysozoa</taxon>
        <taxon>Arthropoda</taxon>
        <taxon>Hexapoda</taxon>
        <taxon>Insecta</taxon>
        <taxon>Pterygota</taxon>
        <taxon>Neoptera</taxon>
        <taxon>Endopterygota</taxon>
        <taxon>Hymenoptera</taxon>
        <taxon>Apocrita</taxon>
        <taxon>Proctotrupomorpha</taxon>
        <taxon>Chalcidoidea</taxon>
        <taxon>Trichogrammatidae</taxon>
        <taxon>Trichogramma</taxon>
    </lineage>
</organism>
<dbReference type="PROSITE" id="PS50950">
    <property type="entry name" value="ZF_THAP"/>
    <property type="match status" value="1"/>
</dbReference>
<proteinExistence type="predicted"/>
<evidence type="ECO:0000256" key="5">
    <source>
        <dbReference type="PROSITE-ProRule" id="PRU00309"/>
    </source>
</evidence>
<dbReference type="Proteomes" id="UP001627154">
    <property type="component" value="Unassembled WGS sequence"/>
</dbReference>
<accession>A0ABD2XKQ5</accession>
<feature type="domain" description="THAP-type" evidence="7">
    <location>
        <begin position="170"/>
        <end position="259"/>
    </location>
</feature>
<evidence type="ECO:0000256" key="4">
    <source>
        <dbReference type="ARBA" id="ARBA00023125"/>
    </source>
</evidence>
<keyword evidence="3" id="KW-0862">Zinc</keyword>
<dbReference type="SUPFAM" id="SSF57716">
    <property type="entry name" value="Glucocorticoid receptor-like (DNA-binding domain)"/>
    <property type="match status" value="1"/>
</dbReference>
<feature type="compositionally biased region" description="Low complexity" evidence="6">
    <location>
        <begin position="135"/>
        <end position="157"/>
    </location>
</feature>
<keyword evidence="1" id="KW-0479">Metal-binding</keyword>